<dbReference type="STRING" id="742152.A0A2H3JB85"/>
<evidence type="ECO:0000313" key="1">
    <source>
        <dbReference type="EMBL" id="PCH34928.1"/>
    </source>
</evidence>
<gene>
    <name evidence="1" type="ORF">WOLCODRAFT_155585</name>
</gene>
<dbReference type="Proteomes" id="UP000218811">
    <property type="component" value="Unassembled WGS sequence"/>
</dbReference>
<dbReference type="EMBL" id="KB467832">
    <property type="protein sequence ID" value="PCH34928.1"/>
    <property type="molecule type" value="Genomic_DNA"/>
</dbReference>
<protein>
    <submittedName>
        <fullName evidence="1">Uncharacterized protein</fullName>
    </submittedName>
</protein>
<dbReference type="AlphaFoldDB" id="A0A2H3JB85"/>
<proteinExistence type="predicted"/>
<reference evidence="1 2" key="1">
    <citation type="journal article" date="2012" name="Science">
        <title>The Paleozoic origin of enzymatic lignin decomposition reconstructed from 31 fungal genomes.</title>
        <authorList>
            <person name="Floudas D."/>
            <person name="Binder M."/>
            <person name="Riley R."/>
            <person name="Barry K."/>
            <person name="Blanchette R.A."/>
            <person name="Henrissat B."/>
            <person name="Martinez A.T."/>
            <person name="Otillar R."/>
            <person name="Spatafora J.W."/>
            <person name="Yadav J.S."/>
            <person name="Aerts A."/>
            <person name="Benoit I."/>
            <person name="Boyd A."/>
            <person name="Carlson A."/>
            <person name="Copeland A."/>
            <person name="Coutinho P.M."/>
            <person name="de Vries R.P."/>
            <person name="Ferreira P."/>
            <person name="Findley K."/>
            <person name="Foster B."/>
            <person name="Gaskell J."/>
            <person name="Glotzer D."/>
            <person name="Gorecki P."/>
            <person name="Heitman J."/>
            <person name="Hesse C."/>
            <person name="Hori C."/>
            <person name="Igarashi K."/>
            <person name="Jurgens J.A."/>
            <person name="Kallen N."/>
            <person name="Kersten P."/>
            <person name="Kohler A."/>
            <person name="Kuees U."/>
            <person name="Kumar T.K.A."/>
            <person name="Kuo A."/>
            <person name="LaButti K."/>
            <person name="Larrondo L.F."/>
            <person name="Lindquist E."/>
            <person name="Ling A."/>
            <person name="Lombard V."/>
            <person name="Lucas S."/>
            <person name="Lundell T."/>
            <person name="Martin R."/>
            <person name="McLaughlin D.J."/>
            <person name="Morgenstern I."/>
            <person name="Morin E."/>
            <person name="Murat C."/>
            <person name="Nagy L.G."/>
            <person name="Nolan M."/>
            <person name="Ohm R.A."/>
            <person name="Patyshakuliyeva A."/>
            <person name="Rokas A."/>
            <person name="Ruiz-Duenas F.J."/>
            <person name="Sabat G."/>
            <person name="Salamov A."/>
            <person name="Samejima M."/>
            <person name="Schmutz J."/>
            <person name="Slot J.C."/>
            <person name="St John F."/>
            <person name="Stenlid J."/>
            <person name="Sun H."/>
            <person name="Sun S."/>
            <person name="Syed K."/>
            <person name="Tsang A."/>
            <person name="Wiebenga A."/>
            <person name="Young D."/>
            <person name="Pisabarro A."/>
            <person name="Eastwood D.C."/>
            <person name="Martin F."/>
            <person name="Cullen D."/>
            <person name="Grigoriev I.V."/>
            <person name="Hibbett D.S."/>
        </authorList>
    </citation>
    <scope>NUCLEOTIDE SEQUENCE [LARGE SCALE GENOMIC DNA]</scope>
    <source>
        <strain evidence="1 2">MD-104</strain>
    </source>
</reference>
<name>A0A2H3JB85_WOLCO</name>
<organism evidence="1 2">
    <name type="scientific">Wolfiporia cocos (strain MD-104)</name>
    <name type="common">Brown rot fungus</name>
    <dbReference type="NCBI Taxonomy" id="742152"/>
    <lineage>
        <taxon>Eukaryota</taxon>
        <taxon>Fungi</taxon>
        <taxon>Dikarya</taxon>
        <taxon>Basidiomycota</taxon>
        <taxon>Agaricomycotina</taxon>
        <taxon>Agaricomycetes</taxon>
        <taxon>Polyporales</taxon>
        <taxon>Phaeolaceae</taxon>
        <taxon>Wolfiporia</taxon>
    </lineage>
</organism>
<accession>A0A2H3JB85</accession>
<dbReference type="OrthoDB" id="3269380at2759"/>
<sequence length="345" mass="38429">MLVYFHSTFVARASAASRLSGRSVPLSASLLVFDTFYPTLVPPSARLRRAPNCNKLCKHTNGLTYHITHGSCNFALPKDLEQLQALLTQTRGQDSDEPINDAKMREVEREAERRLRPYACGVGECQMMLTQPRGATTSTRATTARSDSRCSQLISLSRKHAGSQTFVFPQAAAANTNHAALTAPVVAWRRAVIDEHDDVFMNGTYRHNVQCRKQRGLRRKHGASAFQLLHFVRVGARRPLGDISPRACPNSCPMVSLRGGQDRHRHATGHPMLTIRRRLFLPAVDVNVRAHVVGSATLPRLHFARTSHCKQATLALASQYTTTQHLSSTRLRMQRKEEVHGLCTL</sequence>
<keyword evidence="2" id="KW-1185">Reference proteome</keyword>
<evidence type="ECO:0000313" key="2">
    <source>
        <dbReference type="Proteomes" id="UP000218811"/>
    </source>
</evidence>